<comment type="similarity">
    <text evidence="3">Belongs to the N(4)/N(6)-methyltransferase family.</text>
</comment>
<organism evidence="5 6">
    <name type="scientific">Crateriforma conspicua</name>
    <dbReference type="NCBI Taxonomy" id="2527996"/>
    <lineage>
        <taxon>Bacteria</taxon>
        <taxon>Pseudomonadati</taxon>
        <taxon>Planctomycetota</taxon>
        <taxon>Planctomycetia</taxon>
        <taxon>Planctomycetales</taxon>
        <taxon>Planctomycetaceae</taxon>
        <taxon>Crateriforma</taxon>
    </lineage>
</organism>
<evidence type="ECO:0000256" key="3">
    <source>
        <dbReference type="RuleBase" id="RU362026"/>
    </source>
</evidence>
<accession>A0A5C6FVL8</accession>
<proteinExistence type="inferred from homology"/>
<dbReference type="GO" id="GO:0008170">
    <property type="term" value="F:N-methyltransferase activity"/>
    <property type="evidence" value="ECO:0007669"/>
    <property type="project" value="InterPro"/>
</dbReference>
<sequence length="275" mass="30609">MIDTLIDTRKSDPLSDPPLLKLANHPKRKRTVRTAGQTLIHGECVTVMRSMDDESFDVVCSDPPYCAATKGASSKSVSSAKKYTSSDAKRQFHAFEGDYRDQRSFTVWNAIWMTEAYRLVRPGGAIACFMDYRNLCCVIDAMQVAGFAYDGVVPWIKKQGRPRLGWFQTSQSEFVVVGRKGMVSRDQRRCGPKSLNESAPRQRIHPTQKPTELLKNLLSFRDDWQRILDPFAGGASTLVAASELGRHATGIELSTHYFELAAARLRSVSSAAKAA</sequence>
<dbReference type="GO" id="GO:0003677">
    <property type="term" value="F:DNA binding"/>
    <property type="evidence" value="ECO:0007669"/>
    <property type="project" value="InterPro"/>
</dbReference>
<dbReference type="Gene3D" id="3.40.50.150">
    <property type="entry name" value="Vaccinia Virus protein VP39"/>
    <property type="match status" value="1"/>
</dbReference>
<feature type="domain" description="DNA methylase N-4/N-6" evidence="4">
    <location>
        <begin position="57"/>
        <end position="261"/>
    </location>
</feature>
<keyword evidence="2 5" id="KW-0808">Transferase</keyword>
<evidence type="ECO:0000313" key="6">
    <source>
        <dbReference type="Proteomes" id="UP000316476"/>
    </source>
</evidence>
<dbReference type="Pfam" id="PF01555">
    <property type="entry name" value="N6_N4_Mtase"/>
    <property type="match status" value="1"/>
</dbReference>
<dbReference type="EC" id="2.1.1.-" evidence="3"/>
<dbReference type="PRINTS" id="PR00508">
    <property type="entry name" value="S21N4MTFRASE"/>
</dbReference>
<protein>
    <recommendedName>
        <fullName evidence="3">Methyltransferase</fullName>
        <ecNumber evidence="3">2.1.1.-</ecNumber>
    </recommendedName>
</protein>
<evidence type="ECO:0000256" key="2">
    <source>
        <dbReference type="ARBA" id="ARBA00022679"/>
    </source>
</evidence>
<evidence type="ECO:0000259" key="4">
    <source>
        <dbReference type="Pfam" id="PF01555"/>
    </source>
</evidence>
<dbReference type="SUPFAM" id="SSF53335">
    <property type="entry name" value="S-adenosyl-L-methionine-dependent methyltransferases"/>
    <property type="match status" value="1"/>
</dbReference>
<name>A0A5C6FVL8_9PLAN</name>
<dbReference type="EMBL" id="SJPZ01000001">
    <property type="protein sequence ID" value="TWU66461.1"/>
    <property type="molecule type" value="Genomic_DNA"/>
</dbReference>
<evidence type="ECO:0000313" key="5">
    <source>
        <dbReference type="EMBL" id="TWU66461.1"/>
    </source>
</evidence>
<keyword evidence="1 5" id="KW-0489">Methyltransferase</keyword>
<dbReference type="AlphaFoldDB" id="A0A5C6FVL8"/>
<gene>
    <name evidence="5" type="primary">dpnA_2</name>
    <name evidence="5" type="ORF">V7x_20270</name>
</gene>
<dbReference type="Proteomes" id="UP000316476">
    <property type="component" value="Unassembled WGS sequence"/>
</dbReference>
<evidence type="ECO:0000256" key="1">
    <source>
        <dbReference type="ARBA" id="ARBA00022603"/>
    </source>
</evidence>
<dbReference type="GO" id="GO:0032259">
    <property type="term" value="P:methylation"/>
    <property type="evidence" value="ECO:0007669"/>
    <property type="project" value="UniProtKB-KW"/>
</dbReference>
<comment type="caution">
    <text evidence="5">The sequence shown here is derived from an EMBL/GenBank/DDBJ whole genome shotgun (WGS) entry which is preliminary data.</text>
</comment>
<dbReference type="InterPro" id="IPR029063">
    <property type="entry name" value="SAM-dependent_MTases_sf"/>
</dbReference>
<dbReference type="InterPro" id="IPR001091">
    <property type="entry name" value="RM_Methyltransferase"/>
</dbReference>
<reference evidence="5 6" key="1">
    <citation type="submission" date="2019-02" db="EMBL/GenBank/DDBJ databases">
        <title>Deep-cultivation of Planctomycetes and their phenomic and genomic characterization uncovers novel biology.</title>
        <authorList>
            <person name="Wiegand S."/>
            <person name="Jogler M."/>
            <person name="Boedeker C."/>
            <person name="Pinto D."/>
            <person name="Vollmers J."/>
            <person name="Rivas-Marin E."/>
            <person name="Kohn T."/>
            <person name="Peeters S.H."/>
            <person name="Heuer A."/>
            <person name="Rast P."/>
            <person name="Oberbeckmann S."/>
            <person name="Bunk B."/>
            <person name="Jeske O."/>
            <person name="Meyerdierks A."/>
            <person name="Storesund J.E."/>
            <person name="Kallscheuer N."/>
            <person name="Luecker S."/>
            <person name="Lage O.M."/>
            <person name="Pohl T."/>
            <person name="Merkel B.J."/>
            <person name="Hornburger P."/>
            <person name="Mueller R.-W."/>
            <person name="Bruemmer F."/>
            <person name="Labrenz M."/>
            <person name="Spormann A.M."/>
            <person name="Op Den Camp H."/>
            <person name="Overmann J."/>
            <person name="Amann R."/>
            <person name="Jetten M.S.M."/>
            <person name="Mascher T."/>
            <person name="Medema M.H."/>
            <person name="Devos D.P."/>
            <person name="Kaster A.-K."/>
            <person name="Ovreas L."/>
            <person name="Rohde M."/>
            <person name="Galperin M.Y."/>
            <person name="Jogler C."/>
        </authorList>
    </citation>
    <scope>NUCLEOTIDE SEQUENCE [LARGE SCALE GENOMIC DNA]</scope>
    <source>
        <strain evidence="5 6">V7</strain>
    </source>
</reference>
<dbReference type="InterPro" id="IPR002941">
    <property type="entry name" value="DNA_methylase_N4/N6"/>
</dbReference>